<dbReference type="Pfam" id="PF08264">
    <property type="entry name" value="Anticodon_1"/>
    <property type="match status" value="1"/>
</dbReference>
<proteinExistence type="inferred from homology"/>
<dbReference type="InterPro" id="IPR002302">
    <property type="entry name" value="Leu-tRNA-ligase"/>
</dbReference>
<dbReference type="GO" id="GO:0002161">
    <property type="term" value="F:aminoacyl-tRNA deacylase activity"/>
    <property type="evidence" value="ECO:0007669"/>
    <property type="project" value="InterPro"/>
</dbReference>
<dbReference type="InterPro" id="IPR009008">
    <property type="entry name" value="Val/Leu/Ile-tRNA-synth_edit"/>
</dbReference>
<evidence type="ECO:0000256" key="2">
    <source>
        <dbReference type="ARBA" id="ARBA00022490"/>
    </source>
</evidence>
<evidence type="ECO:0000256" key="5">
    <source>
        <dbReference type="ARBA" id="ARBA00022840"/>
    </source>
</evidence>
<reference evidence="13" key="1">
    <citation type="journal article" date="2012" name="Science">
        <title>Fermentation, hydrogen, and sulfur metabolism in multiple uncultivated bacterial phyla.</title>
        <authorList>
            <person name="Wrighton K.C."/>
            <person name="Thomas B.C."/>
            <person name="Sharon I."/>
            <person name="Miller C.S."/>
            <person name="Castelle C.J."/>
            <person name="VerBerkmoes N.C."/>
            <person name="Wilkins M.J."/>
            <person name="Hettich R.L."/>
            <person name="Lipton M.S."/>
            <person name="Williams K.H."/>
            <person name="Long P.E."/>
            <person name="Banfield J.F."/>
        </authorList>
    </citation>
    <scope>NUCLEOTIDE SEQUENCE [LARGE SCALE GENOMIC DNA]</scope>
</reference>
<sequence>MKNYDFWAIEKKWQDIWEKTTYANTKDDSKKEKYYVLDMFPYPSWAWLHMWHMENYTATDIYSRFMRMKGYNVLHPMGWDAFWLPAENYAIKTWIHPQYQTPENIAVFTRQIKSLGFAYDWTKEIDTSSPEYYRWTQWFFLFLYKNGLAYKKKAKVNWCNSCQTVLANEQAEWGICERCKNEVIQKNLEQWFFRITDFAEELIDDLSLIDWPSSTIAAQKNWIWKSIWVEFDMDVNDSEEKIKVYTTRVDTVYGMTYVVISPESPLVEKLKPIIKNWEKVEKYIKETWKKTELERTQLNKDKTGELLDWVIAVNPFNNQEIKVFIWDYVLSNYGTWAVMAVPAHDERDYEFAKKYDLEIIESISGWDISKEAYTEDWILVNSASYDWLTSEDAREKMWKYVEEKWIWTRKINYKLRDWLISRQRYWGSPIPIIYCDDCWEVPVPESDLPVVLPTDVDFKPTWESPLVNSKSFHEVVCPKCGKKARRESDTMDTFVCSSWYYLRYPDPKNDKEFASKESLEKWQPVDMYMGWAEHTVLHLLYARFFTKALNKFGYVNFREPFVKLRHQWTVLAEDGRKMSKSLWNVVNPDSVVPLFWADATRLYVMFMWALEDMKPWNSQNIIWVKRFLDKVWNMQAKVSDNAPITDELDILMNKTIKKVWDDTAVFAVNTAISQLMIYANSLDKEKSVNRKHYEALLVLLSPYAPHITEELWETLWRKESIHYQTWPKYDTAKLVDKNVTIAIQINWKVRDEIGVEFDSPEEIIKEKAFASEAVKKYINGLEIKKVVYVKNKLLSIVVSA</sequence>
<comment type="caution">
    <text evidence="9">Lacks conserved residue(s) required for the propagation of feature annotation.</text>
</comment>
<dbReference type="PANTHER" id="PTHR43740:SF2">
    <property type="entry name" value="LEUCINE--TRNA LIGASE, MITOCHONDRIAL"/>
    <property type="match status" value="1"/>
</dbReference>
<comment type="caution">
    <text evidence="13">The sequence shown here is derived from an EMBL/GenBank/DDBJ whole genome shotgun (WGS) entry which is preliminary data.</text>
</comment>
<dbReference type="Gene3D" id="3.40.50.620">
    <property type="entry name" value="HUPs"/>
    <property type="match status" value="2"/>
</dbReference>
<evidence type="ECO:0000256" key="6">
    <source>
        <dbReference type="ARBA" id="ARBA00022917"/>
    </source>
</evidence>
<dbReference type="PRINTS" id="PR00985">
    <property type="entry name" value="TRNASYNTHLEU"/>
</dbReference>
<dbReference type="Pfam" id="PF00133">
    <property type="entry name" value="tRNA-synt_1"/>
    <property type="match status" value="1"/>
</dbReference>
<evidence type="ECO:0000259" key="12">
    <source>
        <dbReference type="Pfam" id="PF13603"/>
    </source>
</evidence>
<dbReference type="GO" id="GO:0006429">
    <property type="term" value="P:leucyl-tRNA aminoacylation"/>
    <property type="evidence" value="ECO:0007669"/>
    <property type="project" value="UniProtKB-UniRule"/>
</dbReference>
<dbReference type="CDD" id="cd00812">
    <property type="entry name" value="LeuRS_core"/>
    <property type="match status" value="1"/>
</dbReference>
<comment type="subcellular location">
    <subcellularLocation>
        <location evidence="9">Cytoplasm</location>
    </subcellularLocation>
</comment>
<dbReference type="SUPFAM" id="SSF52374">
    <property type="entry name" value="Nucleotidylyl transferase"/>
    <property type="match status" value="1"/>
</dbReference>
<dbReference type="FunFam" id="3.40.50.620:FF:000056">
    <property type="entry name" value="Leucine--tRNA ligase"/>
    <property type="match status" value="1"/>
</dbReference>
<dbReference type="GO" id="GO:0005829">
    <property type="term" value="C:cytosol"/>
    <property type="evidence" value="ECO:0007669"/>
    <property type="project" value="TreeGrafter"/>
</dbReference>
<dbReference type="InterPro" id="IPR014729">
    <property type="entry name" value="Rossmann-like_a/b/a_fold"/>
</dbReference>
<evidence type="ECO:0000256" key="1">
    <source>
        <dbReference type="ARBA" id="ARBA00005594"/>
    </source>
</evidence>
<evidence type="ECO:0000256" key="9">
    <source>
        <dbReference type="HAMAP-Rule" id="MF_00049"/>
    </source>
</evidence>
<evidence type="ECO:0000259" key="11">
    <source>
        <dbReference type="Pfam" id="PF08264"/>
    </source>
</evidence>
<dbReference type="AlphaFoldDB" id="K2G245"/>
<dbReference type="FunFam" id="3.40.50.620:FF:000003">
    <property type="entry name" value="Leucine--tRNA ligase"/>
    <property type="match status" value="1"/>
</dbReference>
<dbReference type="SUPFAM" id="SSF50677">
    <property type="entry name" value="ValRS/IleRS/LeuRS editing domain"/>
    <property type="match status" value="1"/>
</dbReference>
<dbReference type="InterPro" id="IPR002300">
    <property type="entry name" value="aa-tRNA-synth_Ia"/>
</dbReference>
<dbReference type="GO" id="GO:0004823">
    <property type="term" value="F:leucine-tRNA ligase activity"/>
    <property type="evidence" value="ECO:0007669"/>
    <property type="project" value="UniProtKB-UniRule"/>
</dbReference>
<keyword evidence="2 9" id="KW-0963">Cytoplasm</keyword>
<comment type="similarity">
    <text evidence="1 9">Belongs to the class-I aminoacyl-tRNA synthetase family.</text>
</comment>
<dbReference type="PANTHER" id="PTHR43740">
    <property type="entry name" value="LEUCYL-TRNA SYNTHETASE"/>
    <property type="match status" value="1"/>
</dbReference>
<dbReference type="Gene3D" id="1.10.730.10">
    <property type="entry name" value="Isoleucyl-tRNA Synthetase, Domain 1"/>
    <property type="match status" value="2"/>
</dbReference>
<dbReference type="InterPro" id="IPR013155">
    <property type="entry name" value="M/V/L/I-tRNA-synth_anticd-bd"/>
</dbReference>
<dbReference type="GO" id="GO:0005524">
    <property type="term" value="F:ATP binding"/>
    <property type="evidence" value="ECO:0007669"/>
    <property type="project" value="UniProtKB-UniRule"/>
</dbReference>
<dbReference type="SUPFAM" id="SSF47323">
    <property type="entry name" value="Anticodon-binding domain of a subclass of class I aminoacyl-tRNA synthetases"/>
    <property type="match status" value="1"/>
</dbReference>
<dbReference type="InterPro" id="IPR025709">
    <property type="entry name" value="Leu_tRNA-synth_edit"/>
</dbReference>
<dbReference type="NCBIfam" id="TIGR00396">
    <property type="entry name" value="leuS_bact"/>
    <property type="match status" value="1"/>
</dbReference>
<keyword evidence="7 9" id="KW-0030">Aminoacyl-tRNA synthetase</keyword>
<comment type="catalytic activity">
    <reaction evidence="8 9">
        <text>tRNA(Leu) + L-leucine + ATP = L-leucyl-tRNA(Leu) + AMP + diphosphate</text>
        <dbReference type="Rhea" id="RHEA:11688"/>
        <dbReference type="Rhea" id="RHEA-COMP:9613"/>
        <dbReference type="Rhea" id="RHEA-COMP:9622"/>
        <dbReference type="ChEBI" id="CHEBI:30616"/>
        <dbReference type="ChEBI" id="CHEBI:33019"/>
        <dbReference type="ChEBI" id="CHEBI:57427"/>
        <dbReference type="ChEBI" id="CHEBI:78442"/>
        <dbReference type="ChEBI" id="CHEBI:78494"/>
        <dbReference type="ChEBI" id="CHEBI:456215"/>
        <dbReference type="EC" id="6.1.1.4"/>
    </reaction>
</comment>
<dbReference type="FunFam" id="1.10.730.10:FF:000002">
    <property type="entry name" value="Leucine--tRNA ligase"/>
    <property type="match status" value="1"/>
</dbReference>
<dbReference type="EC" id="6.1.1.4" evidence="9"/>
<protein>
    <recommendedName>
        <fullName evidence="9">Leucine--tRNA ligase</fullName>
        <ecNumber evidence="9">6.1.1.4</ecNumber>
    </recommendedName>
    <alternativeName>
        <fullName evidence="9">Leucyl-tRNA synthetase</fullName>
        <shortName evidence="9">LeuRS</shortName>
    </alternativeName>
</protein>
<evidence type="ECO:0000256" key="7">
    <source>
        <dbReference type="ARBA" id="ARBA00023146"/>
    </source>
</evidence>
<accession>K2G245</accession>
<keyword evidence="3 9" id="KW-0436">Ligase</keyword>
<evidence type="ECO:0000259" key="10">
    <source>
        <dbReference type="Pfam" id="PF00133"/>
    </source>
</evidence>
<feature type="domain" description="Aminoacyl-tRNA synthetase class Ia" evidence="10">
    <location>
        <begin position="414"/>
        <end position="612"/>
    </location>
</feature>
<feature type="short sequence motif" description="'KMSKS' region" evidence="9">
    <location>
        <begin position="577"/>
        <end position="581"/>
    </location>
</feature>
<evidence type="ECO:0000256" key="8">
    <source>
        <dbReference type="ARBA" id="ARBA00047469"/>
    </source>
</evidence>
<dbReference type="CDD" id="cd07958">
    <property type="entry name" value="Anticodon_Ia_Leu_BEm"/>
    <property type="match status" value="1"/>
</dbReference>
<evidence type="ECO:0000256" key="3">
    <source>
        <dbReference type="ARBA" id="ARBA00022598"/>
    </source>
</evidence>
<name>K2G245_9BACT</name>
<dbReference type="Pfam" id="PF13603">
    <property type="entry name" value="tRNA-synt_1_2"/>
    <property type="match status" value="1"/>
</dbReference>
<feature type="binding site" evidence="9">
    <location>
        <position position="580"/>
    </location>
    <ligand>
        <name>ATP</name>
        <dbReference type="ChEBI" id="CHEBI:30616"/>
    </ligand>
</feature>
<dbReference type="HAMAP" id="MF_00049_B">
    <property type="entry name" value="Leu_tRNA_synth_B"/>
    <property type="match status" value="1"/>
</dbReference>
<evidence type="ECO:0000313" key="13">
    <source>
        <dbReference type="EMBL" id="EKE29283.1"/>
    </source>
</evidence>
<feature type="domain" description="Methionyl/Valyl/Leucyl/Isoleucyl-tRNA synthetase anticodon-binding" evidence="11">
    <location>
        <begin position="652"/>
        <end position="763"/>
    </location>
</feature>
<feature type="domain" description="Leucyl-tRNA synthetase editing" evidence="12">
    <location>
        <begin position="220"/>
        <end position="401"/>
    </location>
</feature>
<dbReference type="Gene3D" id="3.10.20.590">
    <property type="match status" value="1"/>
</dbReference>
<keyword evidence="5 9" id="KW-0067">ATP-binding</keyword>
<keyword evidence="6 9" id="KW-0648">Protein biosynthesis</keyword>
<organism evidence="13">
    <name type="scientific">uncultured bacterium</name>
    <name type="common">gcode 4</name>
    <dbReference type="NCBI Taxonomy" id="1234023"/>
    <lineage>
        <taxon>Bacteria</taxon>
        <taxon>environmental samples</taxon>
    </lineage>
</organism>
<dbReference type="EMBL" id="AMFJ01000193">
    <property type="protein sequence ID" value="EKE29283.1"/>
    <property type="molecule type" value="Genomic_DNA"/>
</dbReference>
<dbReference type="InterPro" id="IPR009080">
    <property type="entry name" value="tRNAsynth_Ia_anticodon-bd"/>
</dbReference>
<keyword evidence="4 9" id="KW-0547">Nucleotide-binding</keyword>
<evidence type="ECO:0000256" key="4">
    <source>
        <dbReference type="ARBA" id="ARBA00022741"/>
    </source>
</evidence>
<gene>
    <name evidence="9" type="primary">leuS</name>
    <name evidence="13" type="ORF">ACD_2C00193G0004</name>
</gene>